<dbReference type="Proteomes" id="UP000276133">
    <property type="component" value="Unassembled WGS sequence"/>
</dbReference>
<dbReference type="AlphaFoldDB" id="A0A3M7RJR3"/>
<evidence type="ECO:0000313" key="2">
    <source>
        <dbReference type="Proteomes" id="UP000276133"/>
    </source>
</evidence>
<protein>
    <submittedName>
        <fullName evidence="1">Uncharacterized protein</fullName>
    </submittedName>
</protein>
<dbReference type="EMBL" id="REGN01003264">
    <property type="protein sequence ID" value="RNA23538.1"/>
    <property type="molecule type" value="Genomic_DNA"/>
</dbReference>
<sequence length="168" mass="19771">MNQIIKINLLIGIFFNLRKFTLNRHGLAVLQQINTHNSIKSSHYSRLMSYRPIIQSANNYYLMQKAHKMFCILSTAYMKKITSNIEYSVFIVLKFYSFCKKYNASNISKNHYLPEKVFPVLNIFNRKSDKKNTWIKYNDGIIKKSDGTTFFYPNGQCDGRGVLTHKYK</sequence>
<accession>A0A3M7RJR3</accession>
<proteinExistence type="predicted"/>
<organism evidence="1 2">
    <name type="scientific">Brachionus plicatilis</name>
    <name type="common">Marine rotifer</name>
    <name type="synonym">Brachionus muelleri</name>
    <dbReference type="NCBI Taxonomy" id="10195"/>
    <lineage>
        <taxon>Eukaryota</taxon>
        <taxon>Metazoa</taxon>
        <taxon>Spiralia</taxon>
        <taxon>Gnathifera</taxon>
        <taxon>Rotifera</taxon>
        <taxon>Eurotatoria</taxon>
        <taxon>Monogononta</taxon>
        <taxon>Pseudotrocha</taxon>
        <taxon>Ploima</taxon>
        <taxon>Brachionidae</taxon>
        <taxon>Brachionus</taxon>
    </lineage>
</organism>
<gene>
    <name evidence="1" type="ORF">BpHYR1_030779</name>
</gene>
<keyword evidence="2" id="KW-1185">Reference proteome</keyword>
<reference evidence="1 2" key="1">
    <citation type="journal article" date="2018" name="Sci. Rep.">
        <title>Genomic signatures of local adaptation to the degree of environmental predictability in rotifers.</title>
        <authorList>
            <person name="Franch-Gras L."/>
            <person name="Hahn C."/>
            <person name="Garcia-Roger E.M."/>
            <person name="Carmona M.J."/>
            <person name="Serra M."/>
            <person name="Gomez A."/>
        </authorList>
    </citation>
    <scope>NUCLEOTIDE SEQUENCE [LARGE SCALE GENOMIC DNA]</scope>
    <source>
        <strain evidence="1">HYR1</strain>
    </source>
</reference>
<comment type="caution">
    <text evidence="1">The sequence shown here is derived from an EMBL/GenBank/DDBJ whole genome shotgun (WGS) entry which is preliminary data.</text>
</comment>
<evidence type="ECO:0000313" key="1">
    <source>
        <dbReference type="EMBL" id="RNA23538.1"/>
    </source>
</evidence>
<name>A0A3M7RJR3_BRAPC</name>